<sequence>MKAKLWKLVLVGLLVICGITAYGAAQMVPTSNPGLVSEGTPTVSSQGKEENATRYTDLEGLWVGWFMCGNKNFSFEMNITDSDDLDGVIKFDGPGNSGAHYLNGLASDNDLIFSFGDWISEGTYRLTGSGSMSEDGLTLRGAIAGDCESEPRTLYAKRYLGEHTIVGNPLDPYVPALYVGNNEENNYIIVLDNNVFGDGVMTSFAARFINTNPVTVMVVRPESGSSKNFEIIHSFVFTPKNLTEYGTIQGITLTDCPLVQEGDRLAFTNLNGGDGGGPVTYIGDMRYMFKWLRYEYSPTQQTPGIGDTINTSRMIHQNRFFAMATYAPEVLCGENVEPDIVTTTKRPTTTTTTTEAPIATTTSQSAAENTTTPVATRTTTETTTTAELDSNVTTTHNSPLTTPTQVPSPVVPTMSPDPGPDGGGDNGQCTVISNLNVKCESSLSNPNGQSSDKPWEIPARDCTEVLAKGATESGPYFIRPYFGSTVSPVTIQVYCHFEDGKAWTTVLRRLDGAIDFSECKLDGGCLEEGTGHYSYEYWIGLNKLHILTQDKPYKLRVSMETFSGSRVFAEYSVFWLNNYANYRLHVGGHSGVAGDSLGLHNRFRFTSACRDVAGQVGWIEKADGSCETHANLFGPYSSECGENNECIFWDTIPLDPNGNNRAIKTLEVKITPS</sequence>
<name>A0A8J1XGG8_OWEFU</name>
<evidence type="ECO:0000313" key="2">
    <source>
        <dbReference type="Proteomes" id="UP000749559"/>
    </source>
</evidence>
<keyword evidence="2" id="KW-1185">Reference proteome</keyword>
<protein>
    <submittedName>
        <fullName evidence="1">Uncharacterized protein</fullName>
    </submittedName>
</protein>
<dbReference type="EMBL" id="CAIIXF020000011">
    <property type="protein sequence ID" value="CAH1800179.1"/>
    <property type="molecule type" value="Genomic_DNA"/>
</dbReference>
<dbReference type="PROSITE" id="PS51406">
    <property type="entry name" value="FIBRINOGEN_C_2"/>
    <property type="match status" value="1"/>
</dbReference>
<evidence type="ECO:0000313" key="1">
    <source>
        <dbReference type="EMBL" id="CAH1800179.1"/>
    </source>
</evidence>
<dbReference type="GO" id="GO:0005615">
    <property type="term" value="C:extracellular space"/>
    <property type="evidence" value="ECO:0007669"/>
    <property type="project" value="TreeGrafter"/>
</dbReference>
<dbReference type="Gene3D" id="3.90.215.10">
    <property type="entry name" value="Gamma Fibrinogen, chain A, domain 1"/>
    <property type="match status" value="1"/>
</dbReference>
<dbReference type="Proteomes" id="UP000749559">
    <property type="component" value="Unassembled WGS sequence"/>
</dbReference>
<dbReference type="SUPFAM" id="SSF56496">
    <property type="entry name" value="Fibrinogen C-terminal domain-like"/>
    <property type="match status" value="1"/>
</dbReference>
<dbReference type="InterPro" id="IPR036056">
    <property type="entry name" value="Fibrinogen-like_C"/>
</dbReference>
<dbReference type="AlphaFoldDB" id="A0A8J1XGG8"/>
<dbReference type="Pfam" id="PF00147">
    <property type="entry name" value="Fibrinogen_C"/>
    <property type="match status" value="1"/>
</dbReference>
<organism evidence="1 2">
    <name type="scientific">Owenia fusiformis</name>
    <name type="common">Polychaete worm</name>
    <dbReference type="NCBI Taxonomy" id="6347"/>
    <lineage>
        <taxon>Eukaryota</taxon>
        <taxon>Metazoa</taxon>
        <taxon>Spiralia</taxon>
        <taxon>Lophotrochozoa</taxon>
        <taxon>Annelida</taxon>
        <taxon>Polychaeta</taxon>
        <taxon>Sedentaria</taxon>
        <taxon>Canalipalpata</taxon>
        <taxon>Sabellida</taxon>
        <taxon>Oweniida</taxon>
        <taxon>Oweniidae</taxon>
        <taxon>Owenia</taxon>
    </lineage>
</organism>
<dbReference type="PANTHER" id="PTHR19143">
    <property type="entry name" value="FIBRINOGEN/TENASCIN/ANGIOPOEITIN"/>
    <property type="match status" value="1"/>
</dbReference>
<dbReference type="InterPro" id="IPR014716">
    <property type="entry name" value="Fibrinogen_a/b/g_C_1"/>
</dbReference>
<comment type="caution">
    <text evidence="1">The sequence shown here is derived from an EMBL/GenBank/DDBJ whole genome shotgun (WGS) entry which is preliminary data.</text>
</comment>
<dbReference type="OrthoDB" id="6145874at2759"/>
<reference evidence="1" key="1">
    <citation type="submission" date="2022-03" db="EMBL/GenBank/DDBJ databases">
        <authorList>
            <person name="Martin C."/>
        </authorList>
    </citation>
    <scope>NUCLEOTIDE SEQUENCE</scope>
</reference>
<dbReference type="SMART" id="SM00186">
    <property type="entry name" value="FBG"/>
    <property type="match status" value="1"/>
</dbReference>
<dbReference type="InterPro" id="IPR002181">
    <property type="entry name" value="Fibrinogen_a/b/g_C_dom"/>
</dbReference>
<accession>A0A8J1XGG8</accession>
<dbReference type="InterPro" id="IPR050373">
    <property type="entry name" value="Fibrinogen_C-term_domain"/>
</dbReference>
<proteinExistence type="predicted"/>
<gene>
    <name evidence="1" type="ORF">OFUS_LOCUS24104</name>
</gene>